<comment type="caution">
    <text evidence="1">The sequence shown here is derived from an EMBL/GenBank/DDBJ whole genome shotgun (WGS) entry which is preliminary data.</text>
</comment>
<dbReference type="PANTHER" id="PTHR46060:SF1">
    <property type="entry name" value="MARINER MOS1 TRANSPOSASE-LIKE PROTEIN"/>
    <property type="match status" value="1"/>
</dbReference>
<dbReference type="EMBL" id="BMAO01031899">
    <property type="protein sequence ID" value="GFQ78420.1"/>
    <property type="molecule type" value="Genomic_DNA"/>
</dbReference>
<dbReference type="AlphaFoldDB" id="A0A8X6IJN1"/>
<dbReference type="InterPro" id="IPR052709">
    <property type="entry name" value="Transposase-MT_Hybrid"/>
</dbReference>
<dbReference type="PANTHER" id="PTHR46060">
    <property type="entry name" value="MARINER MOS1 TRANSPOSASE-LIKE PROTEIN"/>
    <property type="match status" value="1"/>
</dbReference>
<name>A0A8X6IJN1_TRICU</name>
<accession>A0A8X6IJN1</accession>
<evidence type="ECO:0000313" key="1">
    <source>
        <dbReference type="EMBL" id="GFQ78420.1"/>
    </source>
</evidence>
<protein>
    <submittedName>
        <fullName evidence="1">Histone-lysine N-methyltransferase SETMAR</fullName>
    </submittedName>
</protein>
<sequence length="187" mass="22099">MDEDRRWMLLELERASDNEKRTIDRILCNKLHLHKIAAQWVPHALTEAERWLCYAICSGHFARWQQDGDQFLSEIITIDKFWDRAYEPELKSQSAEWRHARSPRRQKVRQNPSSVKLRIIVVYDVRGVIICHLFAHGKTVTAQYYRDFMVQQAQSGIRDKRPDLVDSAIILHNKGRQHKAECVPQLL</sequence>
<dbReference type="GO" id="GO:0003676">
    <property type="term" value="F:nucleic acid binding"/>
    <property type="evidence" value="ECO:0007669"/>
    <property type="project" value="InterPro"/>
</dbReference>
<dbReference type="InterPro" id="IPR036397">
    <property type="entry name" value="RNaseH_sf"/>
</dbReference>
<keyword evidence="2" id="KW-1185">Reference proteome</keyword>
<dbReference type="OrthoDB" id="6434254at2759"/>
<organism evidence="1 2">
    <name type="scientific">Trichonephila clavata</name>
    <name type="common">Joro spider</name>
    <name type="synonym">Nephila clavata</name>
    <dbReference type="NCBI Taxonomy" id="2740835"/>
    <lineage>
        <taxon>Eukaryota</taxon>
        <taxon>Metazoa</taxon>
        <taxon>Ecdysozoa</taxon>
        <taxon>Arthropoda</taxon>
        <taxon>Chelicerata</taxon>
        <taxon>Arachnida</taxon>
        <taxon>Araneae</taxon>
        <taxon>Araneomorphae</taxon>
        <taxon>Entelegynae</taxon>
        <taxon>Araneoidea</taxon>
        <taxon>Nephilidae</taxon>
        <taxon>Trichonephila</taxon>
    </lineage>
</organism>
<evidence type="ECO:0000313" key="2">
    <source>
        <dbReference type="Proteomes" id="UP000887116"/>
    </source>
</evidence>
<dbReference type="Pfam" id="PF01359">
    <property type="entry name" value="Transposase_1"/>
    <property type="match status" value="1"/>
</dbReference>
<gene>
    <name evidence="1" type="primary">SETMAR_4</name>
    <name evidence="1" type="ORF">TNCT_373421</name>
</gene>
<dbReference type="Gene3D" id="3.30.420.10">
    <property type="entry name" value="Ribonuclease H-like superfamily/Ribonuclease H"/>
    <property type="match status" value="1"/>
</dbReference>
<reference evidence="1" key="1">
    <citation type="submission" date="2020-07" db="EMBL/GenBank/DDBJ databases">
        <title>Multicomponent nature underlies the extraordinary mechanical properties of spider dragline silk.</title>
        <authorList>
            <person name="Kono N."/>
            <person name="Nakamura H."/>
            <person name="Mori M."/>
            <person name="Yoshida Y."/>
            <person name="Ohtoshi R."/>
            <person name="Malay A.D."/>
            <person name="Moran D.A.P."/>
            <person name="Tomita M."/>
            <person name="Numata K."/>
            <person name="Arakawa K."/>
        </authorList>
    </citation>
    <scope>NUCLEOTIDE SEQUENCE</scope>
</reference>
<dbReference type="Proteomes" id="UP000887116">
    <property type="component" value="Unassembled WGS sequence"/>
</dbReference>
<proteinExistence type="predicted"/>
<dbReference type="InterPro" id="IPR001888">
    <property type="entry name" value="Transposase_1"/>
</dbReference>